<dbReference type="InterPro" id="IPR046335">
    <property type="entry name" value="LacI/GalR-like_sensor"/>
</dbReference>
<evidence type="ECO:0000313" key="6">
    <source>
        <dbReference type="Proteomes" id="UP000594468"/>
    </source>
</evidence>
<dbReference type="Pfam" id="PF13377">
    <property type="entry name" value="Peripla_BP_3"/>
    <property type="match status" value="1"/>
</dbReference>
<dbReference type="GO" id="GO:0003700">
    <property type="term" value="F:DNA-binding transcription factor activity"/>
    <property type="evidence" value="ECO:0007669"/>
    <property type="project" value="TreeGrafter"/>
</dbReference>
<dbReference type="Gene3D" id="3.40.50.2300">
    <property type="match status" value="2"/>
</dbReference>
<accession>A0A7S8ECR6</accession>
<feature type="domain" description="HTH lacI-type" evidence="4">
    <location>
        <begin position="5"/>
        <end position="59"/>
    </location>
</feature>
<dbReference type="Proteomes" id="UP000594468">
    <property type="component" value="Chromosome"/>
</dbReference>
<dbReference type="Gene3D" id="1.10.260.40">
    <property type="entry name" value="lambda repressor-like DNA-binding domains"/>
    <property type="match status" value="1"/>
</dbReference>
<evidence type="ECO:0000256" key="2">
    <source>
        <dbReference type="ARBA" id="ARBA00023125"/>
    </source>
</evidence>
<dbReference type="PROSITE" id="PS50932">
    <property type="entry name" value="HTH_LACI_2"/>
    <property type="match status" value="1"/>
</dbReference>
<name>A0A7S8ECR6_9CHLR</name>
<keyword evidence="1" id="KW-0805">Transcription regulation</keyword>
<dbReference type="Pfam" id="PF00356">
    <property type="entry name" value="LacI"/>
    <property type="match status" value="1"/>
</dbReference>
<dbReference type="EMBL" id="CP062983">
    <property type="protein sequence ID" value="QPC84572.1"/>
    <property type="molecule type" value="Genomic_DNA"/>
</dbReference>
<protein>
    <submittedName>
        <fullName evidence="5">LacI family DNA-binding transcriptional regulator</fullName>
    </submittedName>
</protein>
<dbReference type="PANTHER" id="PTHR30146">
    <property type="entry name" value="LACI-RELATED TRANSCRIPTIONAL REPRESSOR"/>
    <property type="match status" value="1"/>
</dbReference>
<dbReference type="InterPro" id="IPR028082">
    <property type="entry name" value="Peripla_BP_I"/>
</dbReference>
<dbReference type="InterPro" id="IPR000843">
    <property type="entry name" value="HTH_LacI"/>
</dbReference>
<dbReference type="SUPFAM" id="SSF47413">
    <property type="entry name" value="lambda repressor-like DNA-binding domains"/>
    <property type="match status" value="1"/>
</dbReference>
<organism evidence="5 6">
    <name type="scientific">Phototrophicus methaneseepsis</name>
    <dbReference type="NCBI Taxonomy" id="2710758"/>
    <lineage>
        <taxon>Bacteria</taxon>
        <taxon>Bacillati</taxon>
        <taxon>Chloroflexota</taxon>
        <taxon>Candidatus Thermofontia</taxon>
        <taxon>Phototrophicales</taxon>
        <taxon>Phototrophicaceae</taxon>
        <taxon>Phototrophicus</taxon>
    </lineage>
</organism>
<dbReference type="GO" id="GO:0000976">
    <property type="term" value="F:transcription cis-regulatory region binding"/>
    <property type="evidence" value="ECO:0007669"/>
    <property type="project" value="TreeGrafter"/>
</dbReference>
<dbReference type="RefSeq" id="WP_195172635.1">
    <property type="nucleotide sequence ID" value="NZ_CP062983.1"/>
</dbReference>
<sequence length="337" mass="37317">MSINVTIKDVARAAGVSYSTVSRVINNTANVDENKRQRVIDAMKQLGYVANLQARSLAGGRSQVVGMLVPDLGNGYTGTILQGVNAEATANEYEMMLYTTHHRKVKEPLYVQTLTRGMTDGLLLLLPVDPGAYLESLRGKNFPYVVIDHQGFDTFSPTVVSTNRQGAYDGTTYLIELGHRRIGFVSGSNHTSSAIERLRGYRDALEAHGLSYDEQLVVPGNFDQPDSYRAGLRLLDLPERPTAIFATSDISAFGVIDAVHERGLRIPDDISILGFDDIPQAEWINPALTTVRQPLYEMGRRAMKMLLDYIEEPDAPTQRLVLSTELVIRATCRRITD</sequence>
<dbReference type="KEGG" id="pmet:G4Y79_09405"/>
<dbReference type="PROSITE" id="PS00356">
    <property type="entry name" value="HTH_LACI_1"/>
    <property type="match status" value="1"/>
</dbReference>
<reference evidence="5 6" key="1">
    <citation type="submission" date="2020-02" db="EMBL/GenBank/DDBJ databases">
        <authorList>
            <person name="Zheng R.K."/>
            <person name="Sun C.M."/>
        </authorList>
    </citation>
    <scope>NUCLEOTIDE SEQUENCE [LARGE SCALE GENOMIC DNA]</scope>
    <source>
        <strain evidence="6">rifampicinis</strain>
    </source>
</reference>
<dbReference type="InterPro" id="IPR010982">
    <property type="entry name" value="Lambda_DNA-bd_dom_sf"/>
</dbReference>
<evidence type="ECO:0000259" key="4">
    <source>
        <dbReference type="PROSITE" id="PS50932"/>
    </source>
</evidence>
<dbReference type="AlphaFoldDB" id="A0A7S8ECR6"/>
<proteinExistence type="predicted"/>
<dbReference type="SUPFAM" id="SSF53822">
    <property type="entry name" value="Periplasmic binding protein-like I"/>
    <property type="match status" value="1"/>
</dbReference>
<evidence type="ECO:0000256" key="3">
    <source>
        <dbReference type="ARBA" id="ARBA00023163"/>
    </source>
</evidence>
<keyword evidence="6" id="KW-1185">Reference proteome</keyword>
<dbReference type="PANTHER" id="PTHR30146:SF109">
    <property type="entry name" value="HTH-TYPE TRANSCRIPTIONAL REGULATOR GALS"/>
    <property type="match status" value="1"/>
</dbReference>
<keyword evidence="2 5" id="KW-0238">DNA-binding</keyword>
<gene>
    <name evidence="5" type="ORF">G4Y79_09405</name>
</gene>
<dbReference type="SMART" id="SM00354">
    <property type="entry name" value="HTH_LACI"/>
    <property type="match status" value="1"/>
</dbReference>
<dbReference type="PRINTS" id="PR00036">
    <property type="entry name" value="HTHLACI"/>
</dbReference>
<evidence type="ECO:0000256" key="1">
    <source>
        <dbReference type="ARBA" id="ARBA00023015"/>
    </source>
</evidence>
<keyword evidence="3" id="KW-0804">Transcription</keyword>
<dbReference type="CDD" id="cd06267">
    <property type="entry name" value="PBP1_LacI_sugar_binding-like"/>
    <property type="match status" value="1"/>
</dbReference>
<evidence type="ECO:0000313" key="5">
    <source>
        <dbReference type="EMBL" id="QPC84572.1"/>
    </source>
</evidence>
<dbReference type="CDD" id="cd01392">
    <property type="entry name" value="HTH_LacI"/>
    <property type="match status" value="1"/>
</dbReference>